<keyword evidence="4" id="KW-1185">Reference proteome</keyword>
<dbReference type="Proteomes" id="UP000050497">
    <property type="component" value="Unassembled WGS sequence"/>
</dbReference>
<dbReference type="STRING" id="1653334.GA0071312_2073"/>
<dbReference type="RefSeq" id="WP_074444903.1">
    <property type="nucleotide sequence ID" value="NZ_FMBM01000002.1"/>
</dbReference>
<reference evidence="2 4" key="2">
    <citation type="submission" date="2016-08" db="EMBL/GenBank/DDBJ databases">
        <authorList>
            <person name="Varghese N."/>
            <person name="Submissions Spin"/>
        </authorList>
    </citation>
    <scope>NUCLEOTIDE SEQUENCE [LARGE SCALE GENOMIC DNA]</scope>
    <source>
        <strain evidence="2 4">HL-109</strain>
    </source>
</reference>
<organism evidence="1 3">
    <name type="scientific">Saliniramus fredricksonii</name>
    <dbReference type="NCBI Taxonomy" id="1653334"/>
    <lineage>
        <taxon>Bacteria</taxon>
        <taxon>Pseudomonadati</taxon>
        <taxon>Pseudomonadota</taxon>
        <taxon>Alphaproteobacteria</taxon>
        <taxon>Hyphomicrobiales</taxon>
        <taxon>Salinarimonadaceae</taxon>
        <taxon>Saliniramus</taxon>
    </lineage>
</organism>
<accession>A0A0P7YA18</accession>
<dbReference type="Proteomes" id="UP000182800">
    <property type="component" value="Unassembled WGS sequence"/>
</dbReference>
<evidence type="ECO:0000313" key="1">
    <source>
        <dbReference type="EMBL" id="KPQ10915.1"/>
    </source>
</evidence>
<evidence type="ECO:0000313" key="3">
    <source>
        <dbReference type="Proteomes" id="UP000050497"/>
    </source>
</evidence>
<dbReference type="PATRIC" id="fig|1653334.4.peg.3007"/>
<evidence type="ECO:0000313" key="2">
    <source>
        <dbReference type="EMBL" id="SCC81140.1"/>
    </source>
</evidence>
<protein>
    <submittedName>
        <fullName evidence="1">PglZ domain</fullName>
    </submittedName>
</protein>
<dbReference type="NCBIfam" id="NF033450">
    <property type="entry name" value="BREX_PglZ_1_B"/>
    <property type="match status" value="1"/>
</dbReference>
<gene>
    <name evidence="2" type="ORF">GA0071312_2073</name>
    <name evidence="1" type="ORF">HLUCCO17_09505</name>
</gene>
<dbReference type="AlphaFoldDB" id="A0A0P7YA18"/>
<proteinExistence type="predicted"/>
<name>A0A0P7YA18_9HYPH</name>
<evidence type="ECO:0000313" key="4">
    <source>
        <dbReference type="Proteomes" id="UP000182800"/>
    </source>
</evidence>
<comment type="caution">
    <text evidence="1">The sequence shown here is derived from an EMBL/GenBank/DDBJ whole genome shotgun (WGS) entry which is preliminary data.</text>
</comment>
<reference evidence="1 3" key="1">
    <citation type="submission" date="2015-09" db="EMBL/GenBank/DDBJ databases">
        <title>Identification and resolution of microdiversity through metagenomic sequencing of parallel consortia.</title>
        <authorList>
            <person name="Nelson W.C."/>
            <person name="Romine M.F."/>
            <person name="Lindemann S.R."/>
        </authorList>
    </citation>
    <scope>NUCLEOTIDE SEQUENCE [LARGE SCALE GENOMIC DNA]</scope>
    <source>
        <strain evidence="1">HL-109</strain>
    </source>
</reference>
<dbReference type="EMBL" id="FMBM01000002">
    <property type="protein sequence ID" value="SCC81140.1"/>
    <property type="molecule type" value="Genomic_DNA"/>
</dbReference>
<sequence length="780" mass="84444">MTRPATFVDGLANALLGAADAFERGTHWSAALLWPDPERQFTAVFPRLREMLAARGVALYQLGDYAPKQGTGPAIWLRCLIDTDLPGASPGEGMVPVILLPDITSTALKHPQTLPRTVRPLVELQYRGEVFRNRRQARDWNVGPFLRSPEQGLGLDVATDQRTDEAAAAALSTLLDYPLVDLPDRKLTAEDFHRLIEPDEVRGLLLWISDPDGARTGRSAGEWASFKALIRATYGIDIDAKGARQQAVTRLSKGEGAWGRVLARLDDAPQQWRSICELMREAEPKQDGLFDEPAPGTSADNLHRETLLAGELERAADLPHAEAAARIVALEDQHRPRRATRWARLDEAPLAMVLEPLARLAAGIREPLPGGDIPGIAQAYADEGCAIDMALIDALATAGAHAALIGKIARALYLPWLENLATRFRQAVEEAGASARPQPIKAEPGTCMLFVDGLRYDLARRLVERLGASESLRLSWRLAPVPTITATAKPIVTPVADQIDGAGRVADFLPLERSSGRPATTDTLRAAMTARGIDVMRGNDLRGPSGADAIGWSECGNLDKDGHAMGARLAAQVAGEIEAIAHRVEALRRAGWARVRIVTDHGWLLVPGGLPKATIAKSIIETAWSRVARLGDGAAPEVRTVPWHWDESIRIAVPPGASAFRAGEEYAHGGLSPQECVIPDILIGEEGGASRNAAAIGSIAWRRYRLTVVLTREAPGLEIEVRLSERDPSTRVAAERIGGEGERIELRLDPDMDEETPVVVVLTDPHGTVVDARKTKIGER</sequence>
<dbReference type="EMBL" id="LJSX01000012">
    <property type="protein sequence ID" value="KPQ10915.1"/>
    <property type="molecule type" value="Genomic_DNA"/>
</dbReference>